<evidence type="ECO:0000256" key="1">
    <source>
        <dbReference type="SAM" id="MobiDB-lite"/>
    </source>
</evidence>
<sequence>MEESESNISLLVQGRTEPDGAVCDYDSETQSPVKLQEEVYNLVMNEHKPEDISTDLRSGATNELSPPLLSDAVDVENCTTSSVASCSDSGICSTPHNEEDLNGFEDIPLNVSMDLCDGVNAVNFGDSLSEKLRRMDDVSGSTFEGKKSRGKLRNLFSRSTTT</sequence>
<evidence type="ECO:0000313" key="3">
    <source>
        <dbReference type="Proteomes" id="UP001152795"/>
    </source>
</evidence>
<feature type="region of interest" description="Disordered" evidence="1">
    <location>
        <begin position="1"/>
        <end position="29"/>
    </location>
</feature>
<accession>A0A7D9JDC1</accession>
<feature type="compositionally biased region" description="Polar residues" evidence="1">
    <location>
        <begin position="1"/>
        <end position="10"/>
    </location>
</feature>
<gene>
    <name evidence="2" type="ORF">PACLA_8A014434</name>
</gene>
<name>A0A7D9JDC1_PARCT</name>
<dbReference type="EMBL" id="CACRXK020014700">
    <property type="protein sequence ID" value="CAB4027263.1"/>
    <property type="molecule type" value="Genomic_DNA"/>
</dbReference>
<protein>
    <submittedName>
        <fullName evidence="2">Uncharacterized protein</fullName>
    </submittedName>
</protein>
<reference evidence="2" key="1">
    <citation type="submission" date="2020-04" db="EMBL/GenBank/DDBJ databases">
        <authorList>
            <person name="Alioto T."/>
            <person name="Alioto T."/>
            <person name="Gomez Garrido J."/>
        </authorList>
    </citation>
    <scope>NUCLEOTIDE SEQUENCE</scope>
    <source>
        <strain evidence="2">A484AB</strain>
    </source>
</reference>
<organism evidence="2 3">
    <name type="scientific">Paramuricea clavata</name>
    <name type="common">Red gorgonian</name>
    <name type="synonym">Violescent sea-whip</name>
    <dbReference type="NCBI Taxonomy" id="317549"/>
    <lineage>
        <taxon>Eukaryota</taxon>
        <taxon>Metazoa</taxon>
        <taxon>Cnidaria</taxon>
        <taxon>Anthozoa</taxon>
        <taxon>Octocorallia</taxon>
        <taxon>Malacalcyonacea</taxon>
        <taxon>Plexauridae</taxon>
        <taxon>Paramuricea</taxon>
    </lineage>
</organism>
<proteinExistence type="predicted"/>
<dbReference type="AlphaFoldDB" id="A0A7D9JDC1"/>
<comment type="caution">
    <text evidence="2">The sequence shown here is derived from an EMBL/GenBank/DDBJ whole genome shotgun (WGS) entry which is preliminary data.</text>
</comment>
<feature type="region of interest" description="Disordered" evidence="1">
    <location>
        <begin position="137"/>
        <end position="162"/>
    </location>
</feature>
<feature type="non-terminal residue" evidence="2">
    <location>
        <position position="1"/>
    </location>
</feature>
<evidence type="ECO:0000313" key="2">
    <source>
        <dbReference type="EMBL" id="CAB4027263.1"/>
    </source>
</evidence>
<keyword evidence="3" id="KW-1185">Reference proteome</keyword>
<dbReference type="Proteomes" id="UP001152795">
    <property type="component" value="Unassembled WGS sequence"/>
</dbReference>